<name>A0A0D0QDW0_9RHOB</name>
<gene>
    <name evidence="1" type="ORF">Wenmar_00934</name>
</gene>
<evidence type="ECO:0000313" key="2">
    <source>
        <dbReference type="Proteomes" id="UP000035100"/>
    </source>
</evidence>
<comment type="caution">
    <text evidence="1">The sequence shown here is derived from an EMBL/GenBank/DDBJ whole genome shotgun (WGS) entry which is preliminary data.</text>
</comment>
<evidence type="ECO:0000313" key="1">
    <source>
        <dbReference type="EMBL" id="KIQ70557.1"/>
    </source>
</evidence>
<proteinExistence type="predicted"/>
<dbReference type="STRING" id="1123501.Wenmar_00934"/>
<organism evidence="1 2">
    <name type="scientific">Wenxinia marina DSM 24838</name>
    <dbReference type="NCBI Taxonomy" id="1123501"/>
    <lineage>
        <taxon>Bacteria</taxon>
        <taxon>Pseudomonadati</taxon>
        <taxon>Pseudomonadota</taxon>
        <taxon>Alphaproteobacteria</taxon>
        <taxon>Rhodobacterales</taxon>
        <taxon>Roseobacteraceae</taxon>
        <taxon>Wenxinia</taxon>
    </lineage>
</organism>
<sequence length="207" mass="23613">MTKEYGGPVMYQPVTKNPGAYLTAGELADVILHDHEDKAAVADRLRWYFKQGYLTPAARETEGRKSWLFQPEEALVADALTRLHRFVGNNDRAARAVMLALSGWRVGDRPEGMEAEFEATPARHVIAEYVAGHRDWNLEVWAFYRPDNADLHFEARIMTLAKREGTTLGFTSNKNYVVESVWAIELTPALDRFYPKVQAIFDKRAMH</sequence>
<keyword evidence="2" id="KW-1185">Reference proteome</keyword>
<protein>
    <submittedName>
        <fullName evidence="1">Uncharacterized protein</fullName>
    </submittedName>
</protein>
<reference evidence="1 2" key="1">
    <citation type="submission" date="2013-01" db="EMBL/GenBank/DDBJ databases">
        <authorList>
            <person name="Fiebig A."/>
            <person name="Goeker M."/>
            <person name="Klenk H.-P.P."/>
        </authorList>
    </citation>
    <scope>NUCLEOTIDE SEQUENCE [LARGE SCALE GENOMIC DNA]</scope>
    <source>
        <strain evidence="1 2">DSM 24838</strain>
    </source>
</reference>
<dbReference type="Proteomes" id="UP000035100">
    <property type="component" value="Unassembled WGS sequence"/>
</dbReference>
<dbReference type="AlphaFoldDB" id="A0A0D0QDW0"/>
<dbReference type="RefSeq" id="WP_018302718.1">
    <property type="nucleotide sequence ID" value="NZ_KB902288.1"/>
</dbReference>
<dbReference type="eggNOG" id="ENOG5033DJY">
    <property type="taxonomic scope" value="Bacteria"/>
</dbReference>
<accession>A0A0D0QDW0</accession>
<dbReference type="EMBL" id="AONG01000005">
    <property type="protein sequence ID" value="KIQ70557.1"/>
    <property type="molecule type" value="Genomic_DNA"/>
</dbReference>